<accession>A0AA35KTX3</accession>
<dbReference type="AlphaFoldDB" id="A0AA35KTX3"/>
<organism evidence="1 2">
    <name type="scientific">Podarcis lilfordi</name>
    <name type="common">Lilford's wall lizard</name>
    <dbReference type="NCBI Taxonomy" id="74358"/>
    <lineage>
        <taxon>Eukaryota</taxon>
        <taxon>Metazoa</taxon>
        <taxon>Chordata</taxon>
        <taxon>Craniata</taxon>
        <taxon>Vertebrata</taxon>
        <taxon>Euteleostomi</taxon>
        <taxon>Lepidosauria</taxon>
        <taxon>Squamata</taxon>
        <taxon>Bifurcata</taxon>
        <taxon>Unidentata</taxon>
        <taxon>Episquamata</taxon>
        <taxon>Laterata</taxon>
        <taxon>Lacertibaenia</taxon>
        <taxon>Lacertidae</taxon>
        <taxon>Podarcis</taxon>
    </lineage>
</organism>
<name>A0AA35KTX3_9SAUR</name>
<evidence type="ECO:0000313" key="2">
    <source>
        <dbReference type="Proteomes" id="UP001178461"/>
    </source>
</evidence>
<reference evidence="1" key="1">
    <citation type="submission" date="2022-12" db="EMBL/GenBank/DDBJ databases">
        <authorList>
            <person name="Alioto T."/>
            <person name="Alioto T."/>
            <person name="Gomez Garrido J."/>
        </authorList>
    </citation>
    <scope>NUCLEOTIDE SEQUENCE</scope>
</reference>
<keyword evidence="2" id="KW-1185">Reference proteome</keyword>
<protein>
    <submittedName>
        <fullName evidence="1">Uncharacterized protein</fullName>
    </submittedName>
</protein>
<proteinExistence type="predicted"/>
<feature type="non-terminal residue" evidence="1">
    <location>
        <position position="1"/>
    </location>
</feature>
<evidence type="ECO:0000313" key="1">
    <source>
        <dbReference type="EMBL" id="CAI5783537.1"/>
    </source>
</evidence>
<dbReference type="Proteomes" id="UP001178461">
    <property type="component" value="Chromosome 9"/>
</dbReference>
<sequence>ELAQETLNSLNYTSAQRMQRVQKTRSKACQNQELSLLSRLHSAVEQTGKNAKI</sequence>
<gene>
    <name evidence="1" type="ORF">PODLI_1B000098</name>
</gene>
<dbReference type="EMBL" id="OX395134">
    <property type="protein sequence ID" value="CAI5783537.1"/>
    <property type="molecule type" value="Genomic_DNA"/>
</dbReference>